<proteinExistence type="predicted"/>
<keyword evidence="5 6" id="KW-0472">Membrane</keyword>
<dbReference type="SUPFAM" id="SSF103473">
    <property type="entry name" value="MFS general substrate transporter"/>
    <property type="match status" value="1"/>
</dbReference>
<dbReference type="GO" id="GO:0016020">
    <property type="term" value="C:membrane"/>
    <property type="evidence" value="ECO:0007669"/>
    <property type="project" value="UniProtKB-SubCell"/>
</dbReference>
<feature type="transmembrane region" description="Helical" evidence="6">
    <location>
        <begin position="77"/>
        <end position="98"/>
    </location>
</feature>
<feature type="transmembrane region" description="Helical" evidence="6">
    <location>
        <begin position="135"/>
        <end position="159"/>
    </location>
</feature>
<feature type="transmembrane region" description="Helical" evidence="6">
    <location>
        <begin position="165"/>
        <end position="183"/>
    </location>
</feature>
<dbReference type="EMBL" id="UINC01042975">
    <property type="protein sequence ID" value="SVB46331.1"/>
    <property type="molecule type" value="Genomic_DNA"/>
</dbReference>
<protein>
    <recommendedName>
        <fullName evidence="7">Major facilitator superfamily (MFS) profile domain-containing protein</fullName>
    </recommendedName>
</protein>
<sequence length="419" mass="45441">MYNDIPKKQVCLTALILAISVMGDSMLYGVLPSHLSEFGLTAGIGAGLILSANRWIRLVSNTWAARIFTRFGLRKPFYVSVVLAITSTAAYGLFQGFWPLLLSRIAWGICFSIQLVSLYMIVLRENEQYRGRLMGLYNAIFRSGSLMAVLVGGVLVDLIGIKVSFLIMSSIMLICFPIISLIYESDSYLNLEKKQPERSNLPHNGDYPITLWSLLTGSRGGDSTRSSRLLAIHYTRFTNTFAISGLVTSTIGLLLKERIADSLNIFGVLVGVATLTGIVLATSWAVEVGLSTYFGSISDKFGRKAVLSICLPVIILGLAILIIKNVFVIVIVVPIVFAATTAAKITLDASAGDLSSDLDKSEVMSRYATWTDLGAALGPIAGYALLSLLDIQWVYLFSALLVASGLSFYTLVNKSAAKL</sequence>
<dbReference type="InterPro" id="IPR011701">
    <property type="entry name" value="MFS"/>
</dbReference>
<feature type="domain" description="Major facilitator superfamily (MFS) profile" evidence="7">
    <location>
        <begin position="9"/>
        <end position="416"/>
    </location>
</feature>
<dbReference type="InterPro" id="IPR050930">
    <property type="entry name" value="MFS_Vesicular_Transporter"/>
</dbReference>
<dbReference type="AlphaFoldDB" id="A0A382E8M1"/>
<feature type="transmembrane region" description="Helical" evidence="6">
    <location>
        <begin position="12"/>
        <end position="31"/>
    </location>
</feature>
<feature type="transmembrane region" description="Helical" evidence="6">
    <location>
        <begin position="104"/>
        <end position="123"/>
    </location>
</feature>
<name>A0A382E8M1_9ZZZZ</name>
<dbReference type="GO" id="GO:0022857">
    <property type="term" value="F:transmembrane transporter activity"/>
    <property type="evidence" value="ECO:0007669"/>
    <property type="project" value="InterPro"/>
</dbReference>
<feature type="transmembrane region" description="Helical" evidence="6">
    <location>
        <begin position="393"/>
        <end position="412"/>
    </location>
</feature>
<dbReference type="InterPro" id="IPR020846">
    <property type="entry name" value="MFS_dom"/>
</dbReference>
<keyword evidence="3 6" id="KW-0812">Transmembrane</keyword>
<dbReference type="Pfam" id="PF07690">
    <property type="entry name" value="MFS_1"/>
    <property type="match status" value="1"/>
</dbReference>
<feature type="transmembrane region" description="Helical" evidence="6">
    <location>
        <begin position="328"/>
        <end position="347"/>
    </location>
</feature>
<evidence type="ECO:0000259" key="7">
    <source>
        <dbReference type="PROSITE" id="PS50850"/>
    </source>
</evidence>
<feature type="transmembrane region" description="Helical" evidence="6">
    <location>
        <begin position="367"/>
        <end position="386"/>
    </location>
</feature>
<evidence type="ECO:0000313" key="8">
    <source>
        <dbReference type="EMBL" id="SVB46331.1"/>
    </source>
</evidence>
<reference evidence="8" key="1">
    <citation type="submission" date="2018-05" db="EMBL/GenBank/DDBJ databases">
        <authorList>
            <person name="Lanie J.A."/>
            <person name="Ng W.-L."/>
            <person name="Kazmierczak K.M."/>
            <person name="Andrzejewski T.M."/>
            <person name="Davidsen T.M."/>
            <person name="Wayne K.J."/>
            <person name="Tettelin H."/>
            <person name="Glass J.I."/>
            <person name="Rusch D."/>
            <person name="Podicherti R."/>
            <person name="Tsui H.-C.T."/>
            <person name="Winkler M.E."/>
        </authorList>
    </citation>
    <scope>NUCLEOTIDE SEQUENCE</scope>
</reference>
<feature type="transmembrane region" description="Helical" evidence="6">
    <location>
        <begin position="37"/>
        <end position="56"/>
    </location>
</feature>
<evidence type="ECO:0000256" key="5">
    <source>
        <dbReference type="ARBA" id="ARBA00023136"/>
    </source>
</evidence>
<evidence type="ECO:0000256" key="1">
    <source>
        <dbReference type="ARBA" id="ARBA00004141"/>
    </source>
</evidence>
<evidence type="ECO:0000256" key="4">
    <source>
        <dbReference type="ARBA" id="ARBA00022989"/>
    </source>
</evidence>
<organism evidence="8">
    <name type="scientific">marine metagenome</name>
    <dbReference type="NCBI Taxonomy" id="408172"/>
    <lineage>
        <taxon>unclassified sequences</taxon>
        <taxon>metagenomes</taxon>
        <taxon>ecological metagenomes</taxon>
    </lineage>
</organism>
<evidence type="ECO:0000256" key="2">
    <source>
        <dbReference type="ARBA" id="ARBA00022448"/>
    </source>
</evidence>
<feature type="transmembrane region" description="Helical" evidence="6">
    <location>
        <begin position="305"/>
        <end position="323"/>
    </location>
</feature>
<dbReference type="InterPro" id="IPR036259">
    <property type="entry name" value="MFS_trans_sf"/>
</dbReference>
<evidence type="ECO:0000256" key="3">
    <source>
        <dbReference type="ARBA" id="ARBA00022692"/>
    </source>
</evidence>
<gene>
    <name evidence="8" type="ORF">METZ01_LOCUS199185</name>
</gene>
<dbReference type="Gene3D" id="1.20.1250.20">
    <property type="entry name" value="MFS general substrate transporter like domains"/>
    <property type="match status" value="1"/>
</dbReference>
<dbReference type="PANTHER" id="PTHR23506">
    <property type="entry name" value="GH10249P"/>
    <property type="match status" value="1"/>
</dbReference>
<keyword evidence="4 6" id="KW-1133">Transmembrane helix</keyword>
<accession>A0A382E8M1</accession>
<comment type="subcellular location">
    <subcellularLocation>
        <location evidence="1">Membrane</location>
        <topology evidence="1">Multi-pass membrane protein</topology>
    </subcellularLocation>
</comment>
<dbReference type="PROSITE" id="PS50850">
    <property type="entry name" value="MFS"/>
    <property type="match status" value="1"/>
</dbReference>
<evidence type="ECO:0000256" key="6">
    <source>
        <dbReference type="SAM" id="Phobius"/>
    </source>
</evidence>
<feature type="transmembrane region" description="Helical" evidence="6">
    <location>
        <begin position="263"/>
        <end position="285"/>
    </location>
</feature>
<dbReference type="PANTHER" id="PTHR23506:SF23">
    <property type="entry name" value="GH10249P"/>
    <property type="match status" value="1"/>
</dbReference>
<keyword evidence="2" id="KW-0813">Transport</keyword>